<evidence type="ECO:0000313" key="4">
    <source>
        <dbReference type="Proteomes" id="UP000053611"/>
    </source>
</evidence>
<dbReference type="SUPFAM" id="SSF54909">
    <property type="entry name" value="Dimeric alpha+beta barrel"/>
    <property type="match status" value="2"/>
</dbReference>
<dbReference type="InterPro" id="IPR011008">
    <property type="entry name" value="Dimeric_a/b-barrel"/>
</dbReference>
<comment type="similarity">
    <text evidence="1">Belongs to the NipSnap family.</text>
</comment>
<dbReference type="PANTHER" id="PTHR21017">
    <property type="entry name" value="NIPSNAP-RELATED"/>
    <property type="match status" value="1"/>
</dbReference>
<gene>
    <name evidence="3" type="ORF">CC85DRAFT_258985</name>
</gene>
<dbReference type="GeneID" id="28981389"/>
<dbReference type="PANTHER" id="PTHR21017:SF17">
    <property type="entry name" value="PROTEIN NIPSNAP"/>
    <property type="match status" value="1"/>
</dbReference>
<dbReference type="RefSeq" id="XP_018279693.1">
    <property type="nucleotide sequence ID" value="XM_018420786.1"/>
</dbReference>
<dbReference type="AlphaFoldDB" id="A0A0J0XQ53"/>
<protein>
    <submittedName>
        <fullName evidence="3">NIPSNAP-domain-containing protein</fullName>
    </submittedName>
</protein>
<sequence>MITRSIARRPLATARGLIAVSARSLHATTPILDDKDKPVATEAEKAATKGFLGSLFYGSEHARAEGDIQLLEKKQHSKTVGRGKYVHEKITHAVIPGHRDAYLEAAEAYFTTLAKESYNLGNVKLCGSWETIVGAVGNFTHILEHEGYKGYDETRLLVSKNETLQKHLNAMLPHIQTRQHQLMSEFVFLPMSPPRDSGYPDGGVFEMRTYQLQPGKLLEWESAWRRGVEARLRFVQPVGGFFGQVGQLHEVHHIWQYPDMATRQSARGKAWTIGGWADTVQQTSRLTQTMKTTIMVPTSWSPLR</sequence>
<dbReference type="EMBL" id="KQ087197">
    <property type="protein sequence ID" value="KLT43202.1"/>
    <property type="molecule type" value="Genomic_DNA"/>
</dbReference>
<feature type="domain" description="NIPSNAP" evidence="2">
    <location>
        <begin position="205"/>
        <end position="302"/>
    </location>
</feature>
<dbReference type="Pfam" id="PF07978">
    <property type="entry name" value="NIPSNAP"/>
    <property type="match status" value="1"/>
</dbReference>
<dbReference type="STRING" id="879819.A0A0J0XQ53"/>
<reference evidence="3 4" key="1">
    <citation type="submission" date="2015-03" db="EMBL/GenBank/DDBJ databases">
        <title>Genomics and transcriptomics of the oil-accumulating basidiomycete yeast T. oleaginosus allow insights into substrate utilization and the diverse evolutionary trajectories of mating systems in fungi.</title>
        <authorList>
            <consortium name="DOE Joint Genome Institute"/>
            <person name="Kourist R."/>
            <person name="Kracht O."/>
            <person name="Bracharz F."/>
            <person name="Lipzen A."/>
            <person name="Nolan M."/>
            <person name="Ohm R."/>
            <person name="Grigoriev I."/>
            <person name="Sun S."/>
            <person name="Heitman J."/>
            <person name="Bruck T."/>
            <person name="Nowrousian M."/>
        </authorList>
    </citation>
    <scope>NUCLEOTIDE SEQUENCE [LARGE SCALE GENOMIC DNA]</scope>
    <source>
        <strain evidence="3 4">IBC0246</strain>
    </source>
</reference>
<dbReference type="Gene3D" id="3.30.70.100">
    <property type="match status" value="2"/>
</dbReference>
<dbReference type="InterPro" id="IPR012577">
    <property type="entry name" value="NIPSNAP"/>
</dbReference>
<dbReference type="Proteomes" id="UP000053611">
    <property type="component" value="Unassembled WGS sequence"/>
</dbReference>
<proteinExistence type="inferred from homology"/>
<keyword evidence="4" id="KW-1185">Reference proteome</keyword>
<evidence type="ECO:0000259" key="2">
    <source>
        <dbReference type="Pfam" id="PF07978"/>
    </source>
</evidence>
<organism evidence="3 4">
    <name type="scientific">Cutaneotrichosporon oleaginosum</name>
    <dbReference type="NCBI Taxonomy" id="879819"/>
    <lineage>
        <taxon>Eukaryota</taxon>
        <taxon>Fungi</taxon>
        <taxon>Dikarya</taxon>
        <taxon>Basidiomycota</taxon>
        <taxon>Agaricomycotina</taxon>
        <taxon>Tremellomycetes</taxon>
        <taxon>Trichosporonales</taxon>
        <taxon>Trichosporonaceae</taxon>
        <taxon>Cutaneotrichosporon</taxon>
    </lineage>
</organism>
<evidence type="ECO:0000256" key="1">
    <source>
        <dbReference type="ARBA" id="ARBA00005291"/>
    </source>
</evidence>
<name>A0A0J0XQ53_9TREE</name>
<dbReference type="InterPro" id="IPR051557">
    <property type="entry name" value="NipSnap_domain"/>
</dbReference>
<accession>A0A0J0XQ53</accession>
<dbReference type="FunFam" id="3.30.70.100:FF:000004">
    <property type="entry name" value="NIPSNAP family protein"/>
    <property type="match status" value="1"/>
</dbReference>
<dbReference type="GO" id="GO:0000423">
    <property type="term" value="P:mitophagy"/>
    <property type="evidence" value="ECO:0007669"/>
    <property type="project" value="UniProtKB-ARBA"/>
</dbReference>
<evidence type="ECO:0000313" key="3">
    <source>
        <dbReference type="EMBL" id="KLT43202.1"/>
    </source>
</evidence>
<dbReference type="GO" id="GO:0005739">
    <property type="term" value="C:mitochondrion"/>
    <property type="evidence" value="ECO:0007669"/>
    <property type="project" value="TreeGrafter"/>
</dbReference>
<dbReference type="OrthoDB" id="10262843at2759"/>